<dbReference type="CDD" id="cd06583">
    <property type="entry name" value="PGRP"/>
    <property type="match status" value="1"/>
</dbReference>
<dbReference type="GO" id="GO:0008745">
    <property type="term" value="F:N-acetylmuramoyl-L-alanine amidase activity"/>
    <property type="evidence" value="ECO:0007669"/>
    <property type="project" value="InterPro"/>
</dbReference>
<name>C5S4P6_9PAST</name>
<dbReference type="RefSeq" id="WP_005825926.1">
    <property type="nucleotide sequence ID" value="NZ_ACQL01000153.1"/>
</dbReference>
<evidence type="ECO:0000313" key="4">
    <source>
        <dbReference type="EMBL" id="EER46135.1"/>
    </source>
</evidence>
<dbReference type="PANTHER" id="PTHR11022:SF41">
    <property type="entry name" value="PEPTIDOGLYCAN-RECOGNITION PROTEIN LC-RELATED"/>
    <property type="match status" value="1"/>
</dbReference>
<dbReference type="SMART" id="SM00701">
    <property type="entry name" value="PGRP"/>
    <property type="match status" value="1"/>
</dbReference>
<dbReference type="AlphaFoldDB" id="C5S4P6"/>
<dbReference type="InterPro" id="IPR018247">
    <property type="entry name" value="EF_Hand_1_Ca_BS"/>
</dbReference>
<dbReference type="eggNOG" id="COG3023">
    <property type="taxonomic scope" value="Bacteria"/>
</dbReference>
<accession>C5S4P6</accession>
<dbReference type="InterPro" id="IPR015510">
    <property type="entry name" value="PGRP"/>
</dbReference>
<evidence type="ECO:0000313" key="5">
    <source>
        <dbReference type="Proteomes" id="UP000005532"/>
    </source>
</evidence>
<dbReference type="Proteomes" id="UP000005532">
    <property type="component" value="Unassembled WGS sequence"/>
</dbReference>
<dbReference type="InterPro" id="IPR006619">
    <property type="entry name" value="PGRP_domain_met/bac"/>
</dbReference>
<dbReference type="GO" id="GO:0009253">
    <property type="term" value="P:peptidoglycan catabolic process"/>
    <property type="evidence" value="ECO:0007669"/>
    <property type="project" value="InterPro"/>
</dbReference>
<dbReference type="SUPFAM" id="SSF55846">
    <property type="entry name" value="N-acetylmuramoyl-L-alanine amidase-like"/>
    <property type="match status" value="1"/>
</dbReference>
<reference evidence="4 5" key="1">
    <citation type="journal article" date="2010" name="Vet. Microbiol.">
        <title>Production of haemolysins by strains of the Actinobacillus minor/porcitonsillarum complex.</title>
        <authorList>
            <person name="Arya G."/>
            <person name="Niven D.F."/>
        </authorList>
    </citation>
    <scope>NUCLEOTIDE SEQUENCE [LARGE SCALE GENOMIC DNA]</scope>
    <source>
        <strain evidence="4 5">NM305</strain>
    </source>
</reference>
<gene>
    <name evidence="4" type="ORF">AM305_00925</name>
</gene>
<dbReference type="InterPro" id="IPR002502">
    <property type="entry name" value="Amidase_domain"/>
</dbReference>
<dbReference type="InterPro" id="IPR036505">
    <property type="entry name" value="Amidase/PGRP_sf"/>
</dbReference>
<comment type="caution">
    <text evidence="4">The sequence shown here is derived from an EMBL/GenBank/DDBJ whole genome shotgun (WGS) entry which is preliminary data.</text>
</comment>
<dbReference type="Pfam" id="PF01510">
    <property type="entry name" value="Amidase_2"/>
    <property type="match status" value="1"/>
</dbReference>
<evidence type="ECO:0000259" key="3">
    <source>
        <dbReference type="SMART" id="SM00701"/>
    </source>
</evidence>
<dbReference type="PANTHER" id="PTHR11022">
    <property type="entry name" value="PEPTIDOGLYCAN RECOGNITION PROTEIN"/>
    <property type="match status" value="1"/>
</dbReference>
<dbReference type="EMBL" id="ACQL01000153">
    <property type="protein sequence ID" value="EER46135.1"/>
    <property type="molecule type" value="Genomic_DNA"/>
</dbReference>
<dbReference type="SMART" id="SM00644">
    <property type="entry name" value="Ami_2"/>
    <property type="match status" value="1"/>
</dbReference>
<sequence>MSLPITKIVVHCSATTNGKSLAQQGKSSAQIIDSWHKARGFRRSANAVRHFNSHLSHIGYHFVIDVDGTVETGRQVGEIGAHVRGHNTHSVGICLVGGVGEGKEKSYARFTTAQWHALELLLRQLEANHPRAKVYGHRDLSPDIDGDGSITPNEWVKTCPNFDVWEWLDRGETVFVEHLFKE</sequence>
<feature type="domain" description="N-acetylmuramoyl-L-alanine amidase" evidence="2">
    <location>
        <begin position="1"/>
        <end position="149"/>
    </location>
</feature>
<protein>
    <submittedName>
        <fullName evidence="4">N-acetylmuramoyl-L-alanine amidase</fullName>
    </submittedName>
</protein>
<proteinExistence type="inferred from homology"/>
<feature type="domain" description="Peptidoglycan recognition protein family" evidence="3">
    <location>
        <begin position="3"/>
        <end position="141"/>
    </location>
</feature>
<evidence type="ECO:0000259" key="2">
    <source>
        <dbReference type="SMART" id="SM00644"/>
    </source>
</evidence>
<dbReference type="PROSITE" id="PS00018">
    <property type="entry name" value="EF_HAND_1"/>
    <property type="match status" value="1"/>
</dbReference>
<dbReference type="OrthoDB" id="8754850at2"/>
<evidence type="ECO:0000256" key="1">
    <source>
        <dbReference type="ARBA" id="ARBA00007553"/>
    </source>
</evidence>
<comment type="similarity">
    <text evidence="1">Belongs to the N-acetylmuramoyl-L-alanine amidase 2 family.</text>
</comment>
<dbReference type="Gene3D" id="3.40.80.10">
    <property type="entry name" value="Peptidoglycan recognition protein-like"/>
    <property type="match status" value="1"/>
</dbReference>
<organism evidence="4 5">
    <name type="scientific">Actinobacillus minor NM305</name>
    <dbReference type="NCBI Taxonomy" id="637911"/>
    <lineage>
        <taxon>Bacteria</taxon>
        <taxon>Pseudomonadati</taxon>
        <taxon>Pseudomonadota</taxon>
        <taxon>Gammaproteobacteria</taxon>
        <taxon>Pasteurellales</taxon>
        <taxon>Pasteurellaceae</taxon>
        <taxon>Actinobacillus</taxon>
    </lineage>
</organism>
<dbReference type="GO" id="GO:0008270">
    <property type="term" value="F:zinc ion binding"/>
    <property type="evidence" value="ECO:0007669"/>
    <property type="project" value="InterPro"/>
</dbReference>